<dbReference type="InterPro" id="IPR012337">
    <property type="entry name" value="RNaseH-like_sf"/>
</dbReference>
<evidence type="ECO:0000313" key="2">
    <source>
        <dbReference type="Proteomes" id="UP000509510"/>
    </source>
</evidence>
<keyword evidence="2" id="KW-1185">Reference proteome</keyword>
<accession>A0A7H8QXA3</accession>
<dbReference type="KEGG" id="trg:TRUGW13939_05548"/>
<protein>
    <submittedName>
        <fullName evidence="1">Uncharacterized protein</fullName>
    </submittedName>
</protein>
<dbReference type="OrthoDB" id="4479638at2759"/>
<dbReference type="RefSeq" id="XP_035344604.1">
    <property type="nucleotide sequence ID" value="XM_035488711.1"/>
</dbReference>
<proteinExistence type="predicted"/>
<reference evidence="2" key="1">
    <citation type="submission" date="2020-06" db="EMBL/GenBank/DDBJ databases">
        <title>A chromosome-scale genome assembly of Talaromyces rugulosus W13939.</title>
        <authorList>
            <person name="Wang B."/>
            <person name="Guo L."/>
            <person name="Ye K."/>
            <person name="Wang L."/>
        </authorList>
    </citation>
    <scope>NUCLEOTIDE SEQUENCE [LARGE SCALE GENOMIC DNA]</scope>
    <source>
        <strain evidence="2">W13939</strain>
    </source>
</reference>
<dbReference type="AlphaFoldDB" id="A0A7H8QXA3"/>
<name>A0A7H8QXA3_TALRU</name>
<organism evidence="1 2">
    <name type="scientific">Talaromyces rugulosus</name>
    <name type="common">Penicillium rugulosum</name>
    <dbReference type="NCBI Taxonomy" id="121627"/>
    <lineage>
        <taxon>Eukaryota</taxon>
        <taxon>Fungi</taxon>
        <taxon>Dikarya</taxon>
        <taxon>Ascomycota</taxon>
        <taxon>Pezizomycotina</taxon>
        <taxon>Eurotiomycetes</taxon>
        <taxon>Eurotiomycetidae</taxon>
        <taxon>Eurotiales</taxon>
        <taxon>Trichocomaceae</taxon>
        <taxon>Talaromyces</taxon>
        <taxon>Talaromyces sect. Islandici</taxon>
    </lineage>
</organism>
<dbReference type="SUPFAM" id="SSF53098">
    <property type="entry name" value="Ribonuclease H-like"/>
    <property type="match status" value="1"/>
</dbReference>
<sequence>MPRDYLQTYYCSYHTRELIKCVVDTSDLTPHETTTPDPLQDLRVASGLNFPRETLERLAAMYAEPEKTWVIDFEFVNPFHPYSPIPLQVAIRQIDGKLLYYGNANYHLPLKDYMDTVSPYISGRTGLTVTLFMRCYGGTQTNGETPLPISNHIQNVCGYNNEVQLLSWSSSADMQCFQRILTGKDELIQDKIFDMDDASNFQNIDVLKLCRKLLTDLTSGTLENVHTFLGKKMEAVNGEGYHNASYDTAAMVDIIKVLVGLLEASKADQSHLGGHLEATVRVSSQYMPNISKSDLQPALPPHTMLLEYDS</sequence>
<dbReference type="EMBL" id="CP055900">
    <property type="protein sequence ID" value="QKX58426.1"/>
    <property type="molecule type" value="Genomic_DNA"/>
</dbReference>
<dbReference type="GeneID" id="55993045"/>
<gene>
    <name evidence="1" type="ORF">TRUGW13939_05548</name>
</gene>
<evidence type="ECO:0000313" key="1">
    <source>
        <dbReference type="EMBL" id="QKX58426.1"/>
    </source>
</evidence>
<dbReference type="Proteomes" id="UP000509510">
    <property type="component" value="Chromosome III"/>
</dbReference>